<keyword evidence="1" id="KW-1133">Transmembrane helix</keyword>
<reference evidence="3" key="1">
    <citation type="journal article" date="2014" name="Int. J. Syst. Evol. Microbiol.">
        <title>Complete genome sequence of Corynebacterium casei LMG S-19264T (=DSM 44701T), isolated from a smear-ripened cheese.</title>
        <authorList>
            <consortium name="US DOE Joint Genome Institute (JGI-PGF)"/>
            <person name="Walter F."/>
            <person name="Albersmeier A."/>
            <person name="Kalinowski J."/>
            <person name="Ruckert C."/>
        </authorList>
    </citation>
    <scope>NUCLEOTIDE SEQUENCE</scope>
    <source>
        <strain evidence="3">KCTC 12711</strain>
    </source>
</reference>
<dbReference type="Proteomes" id="UP000614811">
    <property type="component" value="Unassembled WGS sequence"/>
</dbReference>
<comment type="caution">
    <text evidence="3">The sequence shown here is derived from an EMBL/GenBank/DDBJ whole genome shotgun (WGS) entry which is preliminary data.</text>
</comment>
<feature type="transmembrane region" description="Helical" evidence="1">
    <location>
        <begin position="285"/>
        <end position="305"/>
    </location>
</feature>
<feature type="transmembrane region" description="Helical" evidence="1">
    <location>
        <begin position="342"/>
        <end position="361"/>
    </location>
</feature>
<feature type="transmembrane region" description="Helical" evidence="1">
    <location>
        <begin position="310"/>
        <end position="327"/>
    </location>
</feature>
<keyword evidence="4" id="KW-1185">Reference proteome</keyword>
<gene>
    <name evidence="3" type="ORF">GCM10008090_18170</name>
</gene>
<keyword evidence="1" id="KW-0812">Transmembrane</keyword>
<feature type="transmembrane region" description="Helical" evidence="1">
    <location>
        <begin position="134"/>
        <end position="152"/>
    </location>
</feature>
<dbReference type="Pfam" id="PF01757">
    <property type="entry name" value="Acyl_transf_3"/>
    <property type="match status" value="1"/>
</dbReference>
<feature type="domain" description="Acyltransferase 3" evidence="2">
    <location>
        <begin position="180"/>
        <end position="490"/>
    </location>
</feature>
<dbReference type="GO" id="GO:0016747">
    <property type="term" value="F:acyltransferase activity, transferring groups other than amino-acyl groups"/>
    <property type="evidence" value="ECO:0007669"/>
    <property type="project" value="InterPro"/>
</dbReference>
<feature type="transmembrane region" description="Helical" evidence="1">
    <location>
        <begin position="246"/>
        <end position="265"/>
    </location>
</feature>
<dbReference type="PANTHER" id="PTHR23028">
    <property type="entry name" value="ACETYLTRANSFERASE"/>
    <property type="match status" value="1"/>
</dbReference>
<evidence type="ECO:0000313" key="3">
    <source>
        <dbReference type="EMBL" id="GHA08668.1"/>
    </source>
</evidence>
<keyword evidence="1" id="KW-0472">Membrane</keyword>
<evidence type="ECO:0000313" key="4">
    <source>
        <dbReference type="Proteomes" id="UP000614811"/>
    </source>
</evidence>
<dbReference type="GO" id="GO:0016020">
    <property type="term" value="C:membrane"/>
    <property type="evidence" value="ECO:0007669"/>
    <property type="project" value="TreeGrafter"/>
</dbReference>
<protein>
    <recommendedName>
        <fullName evidence="2">Acyltransferase 3 domain-containing protein</fullName>
    </recommendedName>
</protein>
<evidence type="ECO:0000259" key="2">
    <source>
        <dbReference type="Pfam" id="PF01757"/>
    </source>
</evidence>
<feature type="transmembrane region" description="Helical" evidence="1">
    <location>
        <begin position="404"/>
        <end position="422"/>
    </location>
</feature>
<dbReference type="InterPro" id="IPR002656">
    <property type="entry name" value="Acyl_transf_3_dom"/>
</dbReference>
<dbReference type="AlphaFoldDB" id="A0A918VMV3"/>
<feature type="transmembrane region" description="Helical" evidence="1">
    <location>
        <begin position="473"/>
        <end position="495"/>
    </location>
</feature>
<feature type="transmembrane region" description="Helical" evidence="1">
    <location>
        <begin position="434"/>
        <end position="453"/>
    </location>
</feature>
<proteinExistence type="predicted"/>
<name>A0A918VMV3_9GAMM</name>
<dbReference type="EMBL" id="BMXA01000002">
    <property type="protein sequence ID" value="GHA08668.1"/>
    <property type="molecule type" value="Genomic_DNA"/>
</dbReference>
<dbReference type="InterPro" id="IPR050879">
    <property type="entry name" value="Acyltransferase_3"/>
</dbReference>
<feature type="transmembrane region" description="Helical" evidence="1">
    <location>
        <begin position="204"/>
        <end position="225"/>
    </location>
</feature>
<accession>A0A918VMV3</accession>
<organism evidence="3 4">
    <name type="scientific">Arenicella chitinivorans</name>
    <dbReference type="NCBI Taxonomy" id="1329800"/>
    <lineage>
        <taxon>Bacteria</taxon>
        <taxon>Pseudomonadati</taxon>
        <taxon>Pseudomonadota</taxon>
        <taxon>Gammaproteobacteria</taxon>
        <taxon>Arenicellales</taxon>
        <taxon>Arenicellaceae</taxon>
        <taxon>Arenicella</taxon>
    </lineage>
</organism>
<feature type="transmembrane region" description="Helical" evidence="1">
    <location>
        <begin position="180"/>
        <end position="198"/>
    </location>
</feature>
<evidence type="ECO:0000256" key="1">
    <source>
        <dbReference type="SAM" id="Phobius"/>
    </source>
</evidence>
<sequence>MSIEGKFPPGAVLQVQVKNAFGGMRTETIALGDQAINVKKRVGTTRMNAPAASLALVFSLPKGVTLPNPQRVVNIYNVQIEQPFAGLTVVSKRTLPKFFASQQFFGKNDDFISLKGEMGSAILVSQTELPSASIAWAIWPAVFICLLFALVVRNHRLRDLPAFKDLLLGPKISSRTEFDAVNGLRGLAALLVLFSHAAPGFEAVNMGIALLFVISGFLLSKPFVLDSQRIFRWDTIERYLVKRIKRILPMYYTFIFITYGLAYEFDTVVRNVLFIEASGHLWPMTQIFTFYMCLPLVLLVTSWLWRQHRWLPVIVLSVLAVIWHQLFSDWKPYYNGRFFKEFYLYAFVFGVAGAYLHYGLLRRPKPAWVGAFGPWLLIALTFMSIAWSAPVQPPVWAHVLIKPFFAKCVVSLAMIVLCLQFADTWIKYLLANPVFRSVGVIGFSFYLLHGIGIDMAYALQTQILGLSGASERSWMTTALAFATTYLMAVLTYSYIERPFFGYRERQSNVGKA</sequence>
<reference evidence="3" key="2">
    <citation type="submission" date="2020-09" db="EMBL/GenBank/DDBJ databases">
        <authorList>
            <person name="Sun Q."/>
            <person name="Kim S."/>
        </authorList>
    </citation>
    <scope>NUCLEOTIDE SEQUENCE</scope>
    <source>
        <strain evidence="3">KCTC 12711</strain>
    </source>
</reference>
<feature type="transmembrane region" description="Helical" evidence="1">
    <location>
        <begin position="368"/>
        <end position="389"/>
    </location>
</feature>
<dbReference type="PANTHER" id="PTHR23028:SF53">
    <property type="entry name" value="ACYL_TRANSF_3 DOMAIN-CONTAINING PROTEIN"/>
    <property type="match status" value="1"/>
</dbReference>
<dbReference type="GO" id="GO:0000271">
    <property type="term" value="P:polysaccharide biosynthetic process"/>
    <property type="evidence" value="ECO:0007669"/>
    <property type="project" value="TreeGrafter"/>
</dbReference>